<gene>
    <name evidence="1" type="ORF">MSG28_003830</name>
</gene>
<proteinExistence type="predicted"/>
<evidence type="ECO:0000313" key="2">
    <source>
        <dbReference type="Proteomes" id="UP001064048"/>
    </source>
</evidence>
<comment type="caution">
    <text evidence="1">The sequence shown here is derived from an EMBL/GenBank/DDBJ whole genome shotgun (WGS) entry which is preliminary data.</text>
</comment>
<sequence>MPPDMAISMRHTKISAKEAAMLAGEVEKPGWQSKNEGIHERVSFEDAIWGFDLAGGAFYKTPLRVVGVKPGSRAEKAGIRPGDRLKRINDIDTSTLTIQEAHAIVIESGIHLRLAVTAMCLSRVCMWSCCCTMRSTISTGTDSFTDLGLHEKKICTGSDSFTEHGFHDKHIKETGYDSEEERRLEEEKIKKRQVHAKVSSYWSLQWPWVSKRRIIYRESNCFMVPSKYEGKHSNKFPTQPMIRKEEDIVLNNINSQKEKLKQNINPSSKNEPLPENSIANAQMPLTNGVDHKTSLTNGVESIVKENGLKTLPEIPENVEESISEDISELEDTGITENSEKEEMSGQEEALEEELSELDSKTDSEIEENSQAELSEATDGHDKLINEVLENHDVSKEEEDHILDGILNENDANSSNER</sequence>
<accession>A0ACC0KGP8</accession>
<dbReference type="EMBL" id="CM046106">
    <property type="protein sequence ID" value="KAI8435534.1"/>
    <property type="molecule type" value="Genomic_DNA"/>
</dbReference>
<evidence type="ECO:0000313" key="1">
    <source>
        <dbReference type="EMBL" id="KAI8435534.1"/>
    </source>
</evidence>
<reference evidence="1 2" key="1">
    <citation type="journal article" date="2022" name="Genome Biol. Evol.">
        <title>The Spruce Budworm Genome: Reconstructing the Evolutionary History of Antifreeze Proteins.</title>
        <authorList>
            <person name="Beliveau C."/>
            <person name="Gagne P."/>
            <person name="Picq S."/>
            <person name="Vernygora O."/>
            <person name="Keeling C.I."/>
            <person name="Pinkney K."/>
            <person name="Doucet D."/>
            <person name="Wen F."/>
            <person name="Johnston J.S."/>
            <person name="Maaroufi H."/>
            <person name="Boyle B."/>
            <person name="Laroche J."/>
            <person name="Dewar K."/>
            <person name="Juretic N."/>
            <person name="Blackburn G."/>
            <person name="Nisole A."/>
            <person name="Brunet B."/>
            <person name="Brandao M."/>
            <person name="Lumley L."/>
            <person name="Duan J."/>
            <person name="Quan G."/>
            <person name="Lucarotti C.J."/>
            <person name="Roe A.D."/>
            <person name="Sperling F.A.H."/>
            <person name="Levesque R.C."/>
            <person name="Cusson M."/>
        </authorList>
    </citation>
    <scope>NUCLEOTIDE SEQUENCE [LARGE SCALE GENOMIC DNA]</scope>
    <source>
        <strain evidence="1">Glfc:IPQL:Cfum</strain>
    </source>
</reference>
<dbReference type="Proteomes" id="UP001064048">
    <property type="component" value="Chromosome 6"/>
</dbReference>
<name>A0ACC0KGP8_CHOFU</name>
<organism evidence="1 2">
    <name type="scientific">Choristoneura fumiferana</name>
    <name type="common">Spruce budworm moth</name>
    <name type="synonym">Archips fumiferana</name>
    <dbReference type="NCBI Taxonomy" id="7141"/>
    <lineage>
        <taxon>Eukaryota</taxon>
        <taxon>Metazoa</taxon>
        <taxon>Ecdysozoa</taxon>
        <taxon>Arthropoda</taxon>
        <taxon>Hexapoda</taxon>
        <taxon>Insecta</taxon>
        <taxon>Pterygota</taxon>
        <taxon>Neoptera</taxon>
        <taxon>Endopterygota</taxon>
        <taxon>Lepidoptera</taxon>
        <taxon>Glossata</taxon>
        <taxon>Ditrysia</taxon>
        <taxon>Tortricoidea</taxon>
        <taxon>Tortricidae</taxon>
        <taxon>Tortricinae</taxon>
        <taxon>Choristoneura</taxon>
    </lineage>
</organism>
<keyword evidence="2" id="KW-1185">Reference proteome</keyword>
<protein>
    <submittedName>
        <fullName evidence="1">Uncharacterized protein</fullName>
    </submittedName>
</protein>